<dbReference type="RefSeq" id="WP_061804887.1">
    <property type="nucleotide sequence ID" value="NZ_FOXX01000012.1"/>
</dbReference>
<accession>A0A1I6BQ17</accession>
<dbReference type="Proteomes" id="UP000182762">
    <property type="component" value="Unassembled WGS sequence"/>
</dbReference>
<protein>
    <submittedName>
        <fullName evidence="2">2-keto-myo-inositol isomerase</fullName>
    </submittedName>
</protein>
<sequence length="293" mass="33695">MKIGFNEGCNRFCKNHSVLEDLELCEKYGFDYIDIQSECLDRDLEAGKVTIEQLGEWFKSHRLSMLSYNALKPFNMSQTQEEKDEVMAQLDEIIRRCLVLDCKMIVAVPNENISVHATRAEIREDAVATLKEMVKKVEPYGIKLSIEFCGSPGMTINRFDDAYTIVQEVDSPLVGVTLDQYHFHAMASDWSTLEKADGKKIFVWHVNDTEDLPCGAPYNTDEKRLWPGDSQGCLDHQRFADTLKKIGFKGNCCTVEVFRPEYYELTQEENVKTAAKVTRAHVEKYWELSRVSY</sequence>
<dbReference type="Gene3D" id="3.20.20.150">
    <property type="entry name" value="Divalent-metal-dependent TIM barrel enzymes"/>
    <property type="match status" value="1"/>
</dbReference>
<evidence type="ECO:0000313" key="2">
    <source>
        <dbReference type="EMBL" id="SFQ83019.1"/>
    </source>
</evidence>
<dbReference type="Pfam" id="PF01261">
    <property type="entry name" value="AP_endonuc_2"/>
    <property type="match status" value="1"/>
</dbReference>
<dbReference type="PANTHER" id="PTHR12110">
    <property type="entry name" value="HYDROXYPYRUVATE ISOMERASE"/>
    <property type="match status" value="1"/>
</dbReference>
<dbReference type="InterPro" id="IPR013022">
    <property type="entry name" value="Xyl_isomerase-like_TIM-brl"/>
</dbReference>
<keyword evidence="2" id="KW-0413">Isomerase</keyword>
<dbReference type="GO" id="GO:0016853">
    <property type="term" value="F:isomerase activity"/>
    <property type="evidence" value="ECO:0007669"/>
    <property type="project" value="UniProtKB-KW"/>
</dbReference>
<feature type="domain" description="Xylose isomerase-like TIM barrel" evidence="1">
    <location>
        <begin position="22"/>
        <end position="280"/>
    </location>
</feature>
<gene>
    <name evidence="2" type="ORF">SAMN02745910_03980</name>
</gene>
<evidence type="ECO:0000259" key="1">
    <source>
        <dbReference type="Pfam" id="PF01261"/>
    </source>
</evidence>
<name>A0A1I6BQ17_9BACI</name>
<dbReference type="GeneID" id="93712553"/>
<reference evidence="2 3" key="1">
    <citation type="submission" date="2016-10" db="EMBL/GenBank/DDBJ databases">
        <authorList>
            <person name="Varghese N."/>
            <person name="Submissions S."/>
        </authorList>
    </citation>
    <scope>NUCLEOTIDE SEQUENCE [LARGE SCALE GENOMIC DNA]</scope>
    <source>
        <strain evidence="2 3">DSM 13796</strain>
    </source>
</reference>
<evidence type="ECO:0000313" key="3">
    <source>
        <dbReference type="Proteomes" id="UP000182762"/>
    </source>
</evidence>
<comment type="caution">
    <text evidence="2">The sequence shown here is derived from an EMBL/GenBank/DDBJ whole genome shotgun (WGS) entry which is preliminary data.</text>
</comment>
<dbReference type="InterPro" id="IPR036237">
    <property type="entry name" value="Xyl_isomerase-like_sf"/>
</dbReference>
<keyword evidence="3" id="KW-1185">Reference proteome</keyword>
<dbReference type="EMBL" id="FOXX01000012">
    <property type="protein sequence ID" value="SFQ83019.1"/>
    <property type="molecule type" value="Genomic_DNA"/>
</dbReference>
<dbReference type="PANTHER" id="PTHR12110:SF21">
    <property type="entry name" value="XYLOSE ISOMERASE-LIKE TIM BARREL DOMAIN-CONTAINING PROTEIN"/>
    <property type="match status" value="1"/>
</dbReference>
<proteinExistence type="predicted"/>
<dbReference type="InterPro" id="IPR050312">
    <property type="entry name" value="IolE/XylAMocC-like"/>
</dbReference>
<dbReference type="SUPFAM" id="SSF51658">
    <property type="entry name" value="Xylose isomerase-like"/>
    <property type="match status" value="1"/>
</dbReference>
<organism evidence="2 3">
    <name type="scientific">Priestia endophytica DSM 13796</name>
    <dbReference type="NCBI Taxonomy" id="1121089"/>
    <lineage>
        <taxon>Bacteria</taxon>
        <taxon>Bacillati</taxon>
        <taxon>Bacillota</taxon>
        <taxon>Bacilli</taxon>
        <taxon>Bacillales</taxon>
        <taxon>Bacillaceae</taxon>
        <taxon>Priestia</taxon>
    </lineage>
</organism>